<dbReference type="EMBL" id="JBGBZA010000002">
    <property type="protein sequence ID" value="MEY9315982.1"/>
    <property type="molecule type" value="Genomic_DNA"/>
</dbReference>
<evidence type="ECO:0000313" key="1">
    <source>
        <dbReference type="EMBL" id="MEY9315982.1"/>
    </source>
</evidence>
<protein>
    <submittedName>
        <fullName evidence="1">Uncharacterized protein</fullName>
    </submittedName>
</protein>
<organism evidence="1 2">
    <name type="scientific">Bradyrhizobium elkanii</name>
    <dbReference type="NCBI Taxonomy" id="29448"/>
    <lineage>
        <taxon>Bacteria</taxon>
        <taxon>Pseudomonadati</taxon>
        <taxon>Pseudomonadota</taxon>
        <taxon>Alphaproteobacteria</taxon>
        <taxon>Hyphomicrobiales</taxon>
        <taxon>Nitrobacteraceae</taxon>
        <taxon>Bradyrhizobium</taxon>
    </lineage>
</organism>
<comment type="caution">
    <text evidence="1">The sequence shown here is derived from an EMBL/GenBank/DDBJ whole genome shotgun (WGS) entry which is preliminary data.</text>
</comment>
<keyword evidence="2" id="KW-1185">Reference proteome</keyword>
<sequence length="81" mass="9435">MEKPYSRLIDRRLEQLRAHRTNIRHYRWLLKTQLSDLERQFIERRIGAELEAVQRVASDVPPIGTCLTSIPTARTSGKGHP</sequence>
<reference evidence="1 2" key="1">
    <citation type="submission" date="2024-07" db="EMBL/GenBank/DDBJ databases">
        <title>Genomic Encyclopedia of Type Strains, Phase V (KMG-V): Genome sequencing to study the core and pangenomes of soil and plant-associated prokaryotes.</title>
        <authorList>
            <person name="Whitman W."/>
        </authorList>
    </citation>
    <scope>NUCLEOTIDE SEQUENCE [LARGE SCALE GENOMIC DNA]</scope>
    <source>
        <strain evidence="1 2">USDA 415</strain>
    </source>
</reference>
<name>A0ABV4EXT9_BRAEL</name>
<evidence type="ECO:0000313" key="2">
    <source>
        <dbReference type="Proteomes" id="UP001565471"/>
    </source>
</evidence>
<proteinExistence type="predicted"/>
<gene>
    <name evidence="1" type="ORF">ABIF29_002781</name>
</gene>
<dbReference type="Proteomes" id="UP001565471">
    <property type="component" value="Unassembled WGS sequence"/>
</dbReference>
<accession>A0ABV4EXT9</accession>